<keyword evidence="4" id="KW-0503">Monooxygenase</keyword>
<dbReference type="GO" id="GO:0004497">
    <property type="term" value="F:monooxygenase activity"/>
    <property type="evidence" value="ECO:0007669"/>
    <property type="project" value="UniProtKB-KW"/>
</dbReference>
<protein>
    <submittedName>
        <fullName evidence="7">Bacterial luciferase-like protein</fullName>
    </submittedName>
</protein>
<evidence type="ECO:0000313" key="8">
    <source>
        <dbReference type="Proteomes" id="UP000235786"/>
    </source>
</evidence>
<reference evidence="7 8" key="1">
    <citation type="submission" date="2016-04" db="EMBL/GenBank/DDBJ databases">
        <title>A degradative enzymes factory behind the ericoid mycorrhizal symbiosis.</title>
        <authorList>
            <consortium name="DOE Joint Genome Institute"/>
            <person name="Martino E."/>
            <person name="Morin E."/>
            <person name="Grelet G."/>
            <person name="Kuo A."/>
            <person name="Kohler A."/>
            <person name="Daghino S."/>
            <person name="Barry K."/>
            <person name="Choi C."/>
            <person name="Cichocki N."/>
            <person name="Clum A."/>
            <person name="Copeland A."/>
            <person name="Hainaut M."/>
            <person name="Haridas S."/>
            <person name="Labutti K."/>
            <person name="Lindquist E."/>
            <person name="Lipzen A."/>
            <person name="Khouja H.-R."/>
            <person name="Murat C."/>
            <person name="Ohm R."/>
            <person name="Olson A."/>
            <person name="Spatafora J."/>
            <person name="Veneault-Fourrey C."/>
            <person name="Henrissat B."/>
            <person name="Grigoriev I."/>
            <person name="Martin F."/>
            <person name="Perotto S."/>
        </authorList>
    </citation>
    <scope>NUCLEOTIDE SEQUENCE [LARGE SCALE GENOMIC DNA]</scope>
    <source>
        <strain evidence="7 8">F</strain>
    </source>
</reference>
<dbReference type="InterPro" id="IPR036661">
    <property type="entry name" value="Luciferase-like_sf"/>
</dbReference>
<dbReference type="OrthoDB" id="3454888at2759"/>
<dbReference type="Gene3D" id="3.20.20.30">
    <property type="entry name" value="Luciferase-like domain"/>
    <property type="match status" value="1"/>
</dbReference>
<sequence length="423" mass="46693">MGIGQWKDPADNSRTKGSLEYYTWLAKLADKGKITSIFFADTYAVMDTYEGRGHGSFSAGMHAMARVSKNVGFGITGSTSYITPYLLARTWATLDHATKGRLAWNVVTSYSESAAKAMGATSAIPHDESYAQADEYMDLMYSLWEGSWEDAHPSPQRTPVLFQAGASASGKQFAGKHAEAIFCDSTDMKKLAEFVREVRAIAVEIGRAATDVNFFPMIAPSVGRKMEEAQASQAKHDRYEKNADWEGGLATISSFMNIDFSKFPVDEPFDVEGLKERSSAIHSLINSAKNFAEHEGKPLTPRMLGHAFAFCGIADVFESFINEADVDGFNVAYVSNPESYEDLVELLIPVLMERGIMWKDYTVPGGTFLARFRYEELKERLGTDEFGDITIKRTRTEKKVDGVVNGVRKLEVGETAEAVVAKA</sequence>
<dbReference type="PANTHER" id="PTHR30011">
    <property type="entry name" value="ALKANESULFONATE MONOOXYGENASE-RELATED"/>
    <property type="match status" value="1"/>
</dbReference>
<dbReference type="InterPro" id="IPR016215">
    <property type="entry name" value="NTA_MOA"/>
</dbReference>
<dbReference type="InterPro" id="IPR011251">
    <property type="entry name" value="Luciferase-like_dom"/>
</dbReference>
<name>A0A2J6SAM2_HYAVF</name>
<evidence type="ECO:0000256" key="5">
    <source>
        <dbReference type="ARBA" id="ARBA00033748"/>
    </source>
</evidence>
<evidence type="ECO:0000256" key="3">
    <source>
        <dbReference type="ARBA" id="ARBA00023002"/>
    </source>
</evidence>
<dbReference type="Proteomes" id="UP000235786">
    <property type="component" value="Unassembled WGS sequence"/>
</dbReference>
<dbReference type="EMBL" id="KZ613938">
    <property type="protein sequence ID" value="PMD47805.1"/>
    <property type="molecule type" value="Genomic_DNA"/>
</dbReference>
<keyword evidence="3" id="KW-0560">Oxidoreductase</keyword>
<proteinExistence type="inferred from homology"/>
<keyword evidence="8" id="KW-1185">Reference proteome</keyword>
<accession>A0A2J6SAM2</accession>
<dbReference type="Pfam" id="PF00296">
    <property type="entry name" value="Bac_luciferase"/>
    <property type="match status" value="1"/>
</dbReference>
<evidence type="ECO:0000313" key="7">
    <source>
        <dbReference type="EMBL" id="PMD47805.1"/>
    </source>
</evidence>
<evidence type="ECO:0000256" key="4">
    <source>
        <dbReference type="ARBA" id="ARBA00023033"/>
    </source>
</evidence>
<evidence type="ECO:0000259" key="6">
    <source>
        <dbReference type="Pfam" id="PF00296"/>
    </source>
</evidence>
<dbReference type="STRING" id="1149755.A0A2J6SAM2"/>
<dbReference type="AlphaFoldDB" id="A0A2J6SAM2"/>
<organism evidence="7 8">
    <name type="scientific">Hyaloscypha variabilis (strain UAMH 11265 / GT02V1 / F)</name>
    <name type="common">Meliniomyces variabilis</name>
    <dbReference type="NCBI Taxonomy" id="1149755"/>
    <lineage>
        <taxon>Eukaryota</taxon>
        <taxon>Fungi</taxon>
        <taxon>Dikarya</taxon>
        <taxon>Ascomycota</taxon>
        <taxon>Pezizomycotina</taxon>
        <taxon>Leotiomycetes</taxon>
        <taxon>Helotiales</taxon>
        <taxon>Hyaloscyphaceae</taxon>
        <taxon>Hyaloscypha</taxon>
        <taxon>Hyaloscypha variabilis</taxon>
    </lineage>
</organism>
<comment type="similarity">
    <text evidence="5">Belongs to the NtaA/SnaA/DszA monooxygenase family.</text>
</comment>
<keyword evidence="2" id="KW-0288">FMN</keyword>
<evidence type="ECO:0000256" key="2">
    <source>
        <dbReference type="ARBA" id="ARBA00022643"/>
    </source>
</evidence>
<keyword evidence="1" id="KW-0285">Flavoprotein</keyword>
<dbReference type="PANTHER" id="PTHR30011:SF16">
    <property type="entry name" value="C2H2 FINGER DOMAIN TRANSCRIPTION FACTOR (EUROFUNG)-RELATED"/>
    <property type="match status" value="1"/>
</dbReference>
<dbReference type="GO" id="GO:0016705">
    <property type="term" value="F:oxidoreductase activity, acting on paired donors, with incorporation or reduction of molecular oxygen"/>
    <property type="evidence" value="ECO:0007669"/>
    <property type="project" value="InterPro"/>
</dbReference>
<feature type="domain" description="Luciferase-like" evidence="6">
    <location>
        <begin position="14"/>
        <end position="236"/>
    </location>
</feature>
<evidence type="ECO:0000256" key="1">
    <source>
        <dbReference type="ARBA" id="ARBA00022630"/>
    </source>
</evidence>
<gene>
    <name evidence="7" type="ORF">L207DRAFT_540558</name>
</gene>
<dbReference type="InterPro" id="IPR051260">
    <property type="entry name" value="Diverse_substr_monoxygenases"/>
</dbReference>
<dbReference type="PIRSF" id="PIRSF000337">
    <property type="entry name" value="NTA_MOA"/>
    <property type="match status" value="1"/>
</dbReference>
<dbReference type="SUPFAM" id="SSF51679">
    <property type="entry name" value="Bacterial luciferase-like"/>
    <property type="match status" value="1"/>
</dbReference>